<feature type="domain" description="USP" evidence="3">
    <location>
        <begin position="219"/>
        <end position="487"/>
    </location>
</feature>
<name>A0ABU7B827_9TELE</name>
<dbReference type="EMBL" id="JAHUTI010042953">
    <property type="protein sequence ID" value="MED6246413.1"/>
    <property type="molecule type" value="Genomic_DNA"/>
</dbReference>
<protein>
    <recommendedName>
        <fullName evidence="3">USP domain-containing protein</fullName>
    </recommendedName>
</protein>
<feature type="compositionally biased region" description="Polar residues" evidence="1">
    <location>
        <begin position="503"/>
        <end position="515"/>
    </location>
</feature>
<evidence type="ECO:0000256" key="2">
    <source>
        <dbReference type="SAM" id="SignalP"/>
    </source>
</evidence>
<organism evidence="4 5">
    <name type="scientific">Ataeniobius toweri</name>
    <dbReference type="NCBI Taxonomy" id="208326"/>
    <lineage>
        <taxon>Eukaryota</taxon>
        <taxon>Metazoa</taxon>
        <taxon>Chordata</taxon>
        <taxon>Craniata</taxon>
        <taxon>Vertebrata</taxon>
        <taxon>Euteleostomi</taxon>
        <taxon>Actinopterygii</taxon>
        <taxon>Neopterygii</taxon>
        <taxon>Teleostei</taxon>
        <taxon>Neoteleostei</taxon>
        <taxon>Acanthomorphata</taxon>
        <taxon>Ovalentaria</taxon>
        <taxon>Atherinomorphae</taxon>
        <taxon>Cyprinodontiformes</taxon>
        <taxon>Goodeidae</taxon>
        <taxon>Ataeniobius</taxon>
    </lineage>
</organism>
<dbReference type="PROSITE" id="PS50235">
    <property type="entry name" value="USP_3"/>
    <property type="match status" value="1"/>
</dbReference>
<dbReference type="Proteomes" id="UP001345963">
    <property type="component" value="Unassembled WGS sequence"/>
</dbReference>
<sequence length="546" mass="61661">MINSNRVSMQMAFNACFAVGALLTEAISKTCTCCFADNDLDEDEQIIHDSTDNALRMQTYENVAFFSVPENKTNLNVKVSSEDEQINTETTAKEQGNSGVTADGIVFTGSEEHVQDEIRAKDRSTMEDGSTIRKTENMKEMNNSGDTSRLVYPGLVQNETVTEDNTGTKYEQDYFQYEIITEEELSGLFENETPDDTDYFYRAEDSQKNCNLDPTLFFCKFSNSFNNCWMNATMQTILNLSITRKFVAQYPEEIFGSLSGTPLFASLLCKAMHHPGKYFSPEEIYQVLMEISENVPSLHLAQQNDLLDFLKAILNWLNPSGINTSCVVFTAISCEECQIASYDFWEIGPILHLPHPLPYDSITSLLNRLVAEFCRDDCNLCYSTLKRKHFLSYNDVITLWLPRPTNQGDLKHPVIPSTTIEIPVKNGTQLYRLSSIICHKTLTDHFYTYLMCGQLVFKAEDDQVTISNTDCAADICLNGFIYIYEKYVEGQDEFSGGLKVTPEQENWNPQSSANIPTMARSGGNGKALTYPDPKLKEKSFSTILMS</sequence>
<proteinExistence type="predicted"/>
<keyword evidence="5" id="KW-1185">Reference proteome</keyword>
<evidence type="ECO:0000256" key="1">
    <source>
        <dbReference type="SAM" id="MobiDB-lite"/>
    </source>
</evidence>
<comment type="caution">
    <text evidence="4">The sequence shown here is derived from an EMBL/GenBank/DDBJ whole genome shotgun (WGS) entry which is preliminary data.</text>
</comment>
<feature type="chain" id="PRO_5045844747" description="USP domain-containing protein" evidence="2">
    <location>
        <begin position="27"/>
        <end position="546"/>
    </location>
</feature>
<dbReference type="InterPro" id="IPR028889">
    <property type="entry name" value="USP"/>
</dbReference>
<dbReference type="InterPro" id="IPR038765">
    <property type="entry name" value="Papain-like_cys_pep_sf"/>
</dbReference>
<dbReference type="InterPro" id="IPR001394">
    <property type="entry name" value="Peptidase_C19_UCH"/>
</dbReference>
<feature type="region of interest" description="Disordered" evidence="1">
    <location>
        <begin position="503"/>
        <end position="533"/>
    </location>
</feature>
<evidence type="ECO:0000313" key="4">
    <source>
        <dbReference type="EMBL" id="MED6246413.1"/>
    </source>
</evidence>
<keyword evidence="2" id="KW-0732">Signal</keyword>
<reference evidence="4 5" key="1">
    <citation type="submission" date="2021-07" db="EMBL/GenBank/DDBJ databases">
        <authorList>
            <person name="Palmer J.M."/>
        </authorList>
    </citation>
    <scope>NUCLEOTIDE SEQUENCE [LARGE SCALE GENOMIC DNA]</scope>
    <source>
        <strain evidence="4 5">AT_MEX2019</strain>
        <tissue evidence="4">Muscle</tissue>
    </source>
</reference>
<dbReference type="SUPFAM" id="SSF54001">
    <property type="entry name" value="Cysteine proteinases"/>
    <property type="match status" value="1"/>
</dbReference>
<dbReference type="Pfam" id="PF00443">
    <property type="entry name" value="UCH"/>
    <property type="match status" value="1"/>
</dbReference>
<feature type="signal peptide" evidence="2">
    <location>
        <begin position="1"/>
        <end position="26"/>
    </location>
</feature>
<accession>A0ABU7B827</accession>
<evidence type="ECO:0000259" key="3">
    <source>
        <dbReference type="PROSITE" id="PS50235"/>
    </source>
</evidence>
<evidence type="ECO:0000313" key="5">
    <source>
        <dbReference type="Proteomes" id="UP001345963"/>
    </source>
</evidence>
<dbReference type="Gene3D" id="3.90.70.10">
    <property type="entry name" value="Cysteine proteinases"/>
    <property type="match status" value="1"/>
</dbReference>
<gene>
    <name evidence="4" type="ORF">ATANTOWER_017495</name>
</gene>